<dbReference type="InterPro" id="IPR001789">
    <property type="entry name" value="Sig_transdc_resp-reg_receiver"/>
</dbReference>
<dbReference type="InterPro" id="IPR004358">
    <property type="entry name" value="Sig_transdc_His_kin-like_C"/>
</dbReference>
<dbReference type="KEGG" id="mcg:GL4_0816"/>
<name>A0A0A8JZN7_9HYPH</name>
<keyword evidence="6" id="KW-0902">Two-component regulatory system</keyword>
<proteinExistence type="predicted"/>
<keyword evidence="11" id="KW-1185">Reference proteome</keyword>
<dbReference type="PRINTS" id="PR00344">
    <property type="entry name" value="BCTRLSENSOR"/>
</dbReference>
<evidence type="ECO:0000256" key="5">
    <source>
        <dbReference type="ARBA" id="ARBA00022777"/>
    </source>
</evidence>
<dbReference type="CDD" id="cd00082">
    <property type="entry name" value="HisKA"/>
    <property type="match status" value="1"/>
</dbReference>
<dbReference type="FunFam" id="3.30.565.10:FF:000049">
    <property type="entry name" value="Two-component sensor histidine kinase"/>
    <property type="match status" value="1"/>
</dbReference>
<dbReference type="SUPFAM" id="SSF47384">
    <property type="entry name" value="Homodimeric domain of signal transducing histidine kinase"/>
    <property type="match status" value="1"/>
</dbReference>
<dbReference type="STRING" id="1384459.GL4_0816"/>
<feature type="modified residue" description="4-aspartylphosphate" evidence="7">
    <location>
        <position position="388"/>
    </location>
</feature>
<sequence>MQRDDLENSSSGFDEEGLERRVEKLAKINAVLMDRVERSMDQQGNAFSLFQTAIGLDAKVRSRTEELTAVLRRLECSNEALVEAKDEAERANLSKTRFLAAASHDLLQPLNAARLTISVLADLQESDDTRQLAGRVDQSLQTIEDLIKTLLDISKLDAGVVTPEIQSFALDEVLDVLEASFMPQAEAKALKLKVRRSGLLVQSDPLLLQRVLQNLISNAVRYTSKGGVLIGARKHGEKCLIDVVDTGCGISEVELETMFEEFYRGAAAAKSDHAGLGLGLSIVQRTVQALGHTLEVRSRPGWGSTFRLTLDCASVATSLPDRQPTERTSPEITRGAAVVLIENDRDVLDATVRLLTNWSCKTLAGSRLDEVEQALADLGRPPDIALVDYHLDEGRTGVDAVKALRDRFGADFPAVVVTGDWSPEVAADVSAANCELLRKPTRPAEFVP</sequence>
<dbReference type="InterPro" id="IPR036890">
    <property type="entry name" value="HATPase_C_sf"/>
</dbReference>
<dbReference type="EMBL" id="AP014648">
    <property type="protein sequence ID" value="BAQ16278.1"/>
    <property type="molecule type" value="Genomic_DNA"/>
</dbReference>
<dbReference type="PROSITE" id="PS50109">
    <property type="entry name" value="HIS_KIN"/>
    <property type="match status" value="1"/>
</dbReference>
<dbReference type="Gene3D" id="3.30.565.10">
    <property type="entry name" value="Histidine kinase-like ATPase, C-terminal domain"/>
    <property type="match status" value="1"/>
</dbReference>
<gene>
    <name evidence="10" type="ORF">GL4_0816</name>
</gene>
<dbReference type="AlphaFoldDB" id="A0A0A8JZN7"/>
<protein>
    <recommendedName>
        <fullName evidence="2">histidine kinase</fullName>
        <ecNumber evidence="2">2.7.13.3</ecNumber>
    </recommendedName>
</protein>
<dbReference type="GO" id="GO:0000155">
    <property type="term" value="F:phosphorelay sensor kinase activity"/>
    <property type="evidence" value="ECO:0007669"/>
    <property type="project" value="InterPro"/>
</dbReference>
<dbReference type="InterPro" id="IPR036097">
    <property type="entry name" value="HisK_dim/P_sf"/>
</dbReference>
<dbReference type="EC" id="2.7.13.3" evidence="2"/>
<dbReference type="InterPro" id="IPR003661">
    <property type="entry name" value="HisK_dim/P_dom"/>
</dbReference>
<evidence type="ECO:0000259" key="9">
    <source>
        <dbReference type="PROSITE" id="PS50110"/>
    </source>
</evidence>
<dbReference type="CDD" id="cd00075">
    <property type="entry name" value="HATPase"/>
    <property type="match status" value="1"/>
</dbReference>
<dbReference type="InterPro" id="IPR005467">
    <property type="entry name" value="His_kinase_dom"/>
</dbReference>
<comment type="catalytic activity">
    <reaction evidence="1">
        <text>ATP + protein L-histidine = ADP + protein N-phospho-L-histidine.</text>
        <dbReference type="EC" id="2.7.13.3"/>
    </reaction>
</comment>
<reference evidence="10 11" key="1">
    <citation type="submission" date="2014-09" db="EMBL/GenBank/DDBJ databases">
        <title>Genome sequencing of Methyloceanibacter caenitepidi Gela4.</title>
        <authorList>
            <person name="Takeuchi M."/>
            <person name="Susumu S."/>
            <person name="Kamagata Y."/>
            <person name="Oshima K."/>
            <person name="Hattori M."/>
            <person name="Iwasaki W."/>
        </authorList>
    </citation>
    <scope>NUCLEOTIDE SEQUENCE [LARGE SCALE GENOMIC DNA]</scope>
    <source>
        <strain evidence="10 11">Gela4</strain>
    </source>
</reference>
<keyword evidence="5" id="KW-0418">Kinase</keyword>
<organism evidence="10 11">
    <name type="scientific">Methyloceanibacter caenitepidi</name>
    <dbReference type="NCBI Taxonomy" id="1384459"/>
    <lineage>
        <taxon>Bacteria</taxon>
        <taxon>Pseudomonadati</taxon>
        <taxon>Pseudomonadota</taxon>
        <taxon>Alphaproteobacteria</taxon>
        <taxon>Hyphomicrobiales</taxon>
        <taxon>Hyphomicrobiaceae</taxon>
        <taxon>Methyloceanibacter</taxon>
    </lineage>
</organism>
<dbReference type="RefSeq" id="WP_342016318.1">
    <property type="nucleotide sequence ID" value="NZ_AP014648.1"/>
</dbReference>
<dbReference type="SUPFAM" id="SSF55874">
    <property type="entry name" value="ATPase domain of HSP90 chaperone/DNA topoisomerase II/histidine kinase"/>
    <property type="match status" value="1"/>
</dbReference>
<dbReference type="HOGENOM" id="CLU_000445_114_75_5"/>
<evidence type="ECO:0000313" key="11">
    <source>
        <dbReference type="Proteomes" id="UP000031643"/>
    </source>
</evidence>
<dbReference type="FunFam" id="1.10.287.130:FF:000063">
    <property type="entry name" value="Hybrid sensor histidine kinase/response regulator"/>
    <property type="match status" value="1"/>
</dbReference>
<dbReference type="Pfam" id="PF02518">
    <property type="entry name" value="HATPase_c"/>
    <property type="match status" value="1"/>
</dbReference>
<dbReference type="SMART" id="SM00388">
    <property type="entry name" value="HisKA"/>
    <property type="match status" value="1"/>
</dbReference>
<evidence type="ECO:0000256" key="7">
    <source>
        <dbReference type="PROSITE-ProRule" id="PRU00169"/>
    </source>
</evidence>
<dbReference type="PANTHER" id="PTHR43711">
    <property type="entry name" value="TWO-COMPONENT HISTIDINE KINASE"/>
    <property type="match status" value="1"/>
</dbReference>
<keyword evidence="3 7" id="KW-0597">Phosphoprotein</keyword>
<dbReference type="InterPro" id="IPR011006">
    <property type="entry name" value="CheY-like_superfamily"/>
</dbReference>
<evidence type="ECO:0000256" key="4">
    <source>
        <dbReference type="ARBA" id="ARBA00022679"/>
    </source>
</evidence>
<dbReference type="Gene3D" id="3.40.50.2300">
    <property type="match status" value="1"/>
</dbReference>
<dbReference type="SUPFAM" id="SSF52172">
    <property type="entry name" value="CheY-like"/>
    <property type="match status" value="1"/>
</dbReference>
<dbReference type="Pfam" id="PF00512">
    <property type="entry name" value="HisKA"/>
    <property type="match status" value="1"/>
</dbReference>
<evidence type="ECO:0000256" key="1">
    <source>
        <dbReference type="ARBA" id="ARBA00000085"/>
    </source>
</evidence>
<dbReference type="InterPro" id="IPR050736">
    <property type="entry name" value="Sensor_HK_Regulatory"/>
</dbReference>
<dbReference type="PROSITE" id="PS50110">
    <property type="entry name" value="RESPONSE_REGULATORY"/>
    <property type="match status" value="1"/>
</dbReference>
<dbReference type="CDD" id="cd00156">
    <property type="entry name" value="REC"/>
    <property type="match status" value="1"/>
</dbReference>
<evidence type="ECO:0000259" key="8">
    <source>
        <dbReference type="PROSITE" id="PS50109"/>
    </source>
</evidence>
<evidence type="ECO:0000256" key="3">
    <source>
        <dbReference type="ARBA" id="ARBA00022553"/>
    </source>
</evidence>
<dbReference type="SMART" id="SM00387">
    <property type="entry name" value="HATPase_c"/>
    <property type="match status" value="1"/>
</dbReference>
<accession>A0A0A8JZN7</accession>
<evidence type="ECO:0000313" key="10">
    <source>
        <dbReference type="EMBL" id="BAQ16278.1"/>
    </source>
</evidence>
<dbReference type="Gene3D" id="1.10.287.130">
    <property type="match status" value="1"/>
</dbReference>
<dbReference type="Proteomes" id="UP000031643">
    <property type="component" value="Chromosome"/>
</dbReference>
<keyword evidence="4" id="KW-0808">Transferase</keyword>
<feature type="domain" description="Response regulatory" evidence="9">
    <location>
        <begin position="337"/>
        <end position="448"/>
    </location>
</feature>
<feature type="domain" description="Histidine kinase" evidence="8">
    <location>
        <begin position="101"/>
        <end position="314"/>
    </location>
</feature>
<dbReference type="PANTHER" id="PTHR43711:SF1">
    <property type="entry name" value="HISTIDINE KINASE 1"/>
    <property type="match status" value="1"/>
</dbReference>
<evidence type="ECO:0000256" key="6">
    <source>
        <dbReference type="ARBA" id="ARBA00023012"/>
    </source>
</evidence>
<evidence type="ECO:0000256" key="2">
    <source>
        <dbReference type="ARBA" id="ARBA00012438"/>
    </source>
</evidence>
<dbReference type="InterPro" id="IPR003594">
    <property type="entry name" value="HATPase_dom"/>
</dbReference>